<dbReference type="Proteomes" id="UP000823388">
    <property type="component" value="Chromosome 9N"/>
</dbReference>
<evidence type="ECO:0000256" key="17">
    <source>
        <dbReference type="SAM" id="SignalP"/>
    </source>
</evidence>
<feature type="region of interest" description="Disordered" evidence="15">
    <location>
        <begin position="191"/>
        <end position="215"/>
    </location>
</feature>
<comment type="similarity">
    <text evidence="13">Belongs to the RING-type zinc finger family. ATL subfamily.</text>
</comment>
<evidence type="ECO:0000256" key="9">
    <source>
        <dbReference type="ARBA" id="ARBA00022786"/>
    </source>
</evidence>
<feature type="chain" id="PRO_5035950222" description="RING-type E3 ubiquitin transferase" evidence="17">
    <location>
        <begin position="29"/>
        <end position="360"/>
    </location>
</feature>
<comment type="pathway">
    <text evidence="3">Protein modification; protein ubiquitination.</text>
</comment>
<comment type="catalytic activity">
    <reaction evidence="1">
        <text>S-ubiquitinyl-[E2 ubiquitin-conjugating enzyme]-L-cysteine + [acceptor protein]-L-lysine = [E2 ubiquitin-conjugating enzyme]-L-cysteine + N(6)-ubiquitinyl-[acceptor protein]-L-lysine.</text>
        <dbReference type="EC" id="2.3.2.27"/>
    </reaction>
</comment>
<evidence type="ECO:0000256" key="11">
    <source>
        <dbReference type="ARBA" id="ARBA00022989"/>
    </source>
</evidence>
<keyword evidence="11 16" id="KW-1133">Transmembrane helix</keyword>
<dbReference type="PROSITE" id="PS50089">
    <property type="entry name" value="ZF_RING_2"/>
    <property type="match status" value="1"/>
</dbReference>
<dbReference type="InterPro" id="IPR013083">
    <property type="entry name" value="Znf_RING/FYVE/PHD"/>
</dbReference>
<evidence type="ECO:0000313" key="19">
    <source>
        <dbReference type="EMBL" id="KAG2542874.1"/>
    </source>
</evidence>
<evidence type="ECO:0000256" key="10">
    <source>
        <dbReference type="ARBA" id="ARBA00022833"/>
    </source>
</evidence>
<dbReference type="GO" id="GO:0016020">
    <property type="term" value="C:membrane"/>
    <property type="evidence" value="ECO:0007669"/>
    <property type="project" value="UniProtKB-SubCell"/>
</dbReference>
<evidence type="ECO:0000256" key="16">
    <source>
        <dbReference type="SAM" id="Phobius"/>
    </source>
</evidence>
<dbReference type="SMART" id="SM00184">
    <property type="entry name" value="RING"/>
    <property type="match status" value="1"/>
</dbReference>
<keyword evidence="12 16" id="KW-0472">Membrane</keyword>
<evidence type="ECO:0000256" key="8">
    <source>
        <dbReference type="ARBA" id="ARBA00022771"/>
    </source>
</evidence>
<evidence type="ECO:0000256" key="6">
    <source>
        <dbReference type="ARBA" id="ARBA00022692"/>
    </source>
</evidence>
<comment type="subcellular location">
    <subcellularLocation>
        <location evidence="2">Membrane</location>
        <topology evidence="2">Single-pass membrane protein</topology>
    </subcellularLocation>
</comment>
<evidence type="ECO:0000256" key="15">
    <source>
        <dbReference type="SAM" id="MobiDB-lite"/>
    </source>
</evidence>
<dbReference type="AlphaFoldDB" id="A0A8T0N720"/>
<evidence type="ECO:0000256" key="13">
    <source>
        <dbReference type="ARBA" id="ARBA00024209"/>
    </source>
</evidence>
<feature type="compositionally biased region" description="Basic and acidic residues" evidence="15">
    <location>
        <begin position="311"/>
        <end position="323"/>
    </location>
</feature>
<evidence type="ECO:0000256" key="5">
    <source>
        <dbReference type="ARBA" id="ARBA00022679"/>
    </source>
</evidence>
<dbReference type="FunFam" id="3.30.40.10:FF:000187">
    <property type="entry name" value="E3 ubiquitin-protein ligase ATL6"/>
    <property type="match status" value="1"/>
</dbReference>
<keyword evidence="17" id="KW-0732">Signal</keyword>
<dbReference type="PANTHER" id="PTHR14155">
    <property type="entry name" value="RING FINGER DOMAIN-CONTAINING"/>
    <property type="match status" value="1"/>
</dbReference>
<sequence length="360" mass="38680">MPMARRGFAPPLLVLLLLLSTAARPSLAQPIKNNTSGGGHRSRTAGGFTPTTMIVLVVLISALVVLTLFSIYINRCAQARPPPRRPSRYAPDQRAAAAAGAARADRAGLDRGTVESFPTAVYGDVKARVAAKSGPLECAVCLAAFEDHDELRVLPACCHVFHPDCIDPWLAGAVTCPLCRADLTVVSPPAATAESCDPTARHGAVREEPPDEEVDERDEACLVAPFTPESVMSFGAARSHEFHFRRTQSAMDMRPDRHTLRLPEHVMKELAAVRRHRRAASLAGYTPDAAVERTPRWLASFWRSVSWQRQGRADPDAPEEHGGSKRIVPITGAPAEQPGGSGSAAVDDKEKSDLGALSQV</sequence>
<dbReference type="InterPro" id="IPR053238">
    <property type="entry name" value="RING-H2_zinc_finger"/>
</dbReference>
<evidence type="ECO:0000256" key="14">
    <source>
        <dbReference type="PROSITE-ProRule" id="PRU00175"/>
    </source>
</evidence>
<keyword evidence="20" id="KW-1185">Reference proteome</keyword>
<keyword evidence="7" id="KW-0479">Metal-binding</keyword>
<evidence type="ECO:0000259" key="18">
    <source>
        <dbReference type="PROSITE" id="PS50089"/>
    </source>
</evidence>
<dbReference type="Pfam" id="PF13639">
    <property type="entry name" value="zf-RING_2"/>
    <property type="match status" value="1"/>
</dbReference>
<dbReference type="OrthoDB" id="8062037at2759"/>
<protein>
    <recommendedName>
        <fullName evidence="4">RING-type E3 ubiquitin transferase</fullName>
        <ecNumber evidence="4">2.3.2.27</ecNumber>
    </recommendedName>
</protein>
<dbReference type="PANTHER" id="PTHR14155:SF526">
    <property type="entry name" value="E3 UBIQUITIN-PROTEIN LIGASE OS03G0188200"/>
    <property type="match status" value="1"/>
</dbReference>
<dbReference type="EMBL" id="CM029054">
    <property type="protein sequence ID" value="KAG2542874.1"/>
    <property type="molecule type" value="Genomic_DNA"/>
</dbReference>
<accession>A0A8T0N720</accession>
<organism evidence="19 20">
    <name type="scientific">Panicum virgatum</name>
    <name type="common">Blackwell switchgrass</name>
    <dbReference type="NCBI Taxonomy" id="38727"/>
    <lineage>
        <taxon>Eukaryota</taxon>
        <taxon>Viridiplantae</taxon>
        <taxon>Streptophyta</taxon>
        <taxon>Embryophyta</taxon>
        <taxon>Tracheophyta</taxon>
        <taxon>Spermatophyta</taxon>
        <taxon>Magnoliopsida</taxon>
        <taxon>Liliopsida</taxon>
        <taxon>Poales</taxon>
        <taxon>Poaceae</taxon>
        <taxon>PACMAD clade</taxon>
        <taxon>Panicoideae</taxon>
        <taxon>Panicodae</taxon>
        <taxon>Paniceae</taxon>
        <taxon>Panicinae</taxon>
        <taxon>Panicum</taxon>
        <taxon>Panicum sect. Hiantes</taxon>
    </lineage>
</organism>
<evidence type="ECO:0000256" key="1">
    <source>
        <dbReference type="ARBA" id="ARBA00000900"/>
    </source>
</evidence>
<gene>
    <name evidence="19" type="ORF">PVAP13_9NG815100</name>
</gene>
<feature type="transmembrane region" description="Helical" evidence="16">
    <location>
        <begin position="52"/>
        <end position="74"/>
    </location>
</feature>
<comment type="caution">
    <text evidence="19">The sequence shown here is derived from an EMBL/GenBank/DDBJ whole genome shotgun (WGS) entry which is preliminary data.</text>
</comment>
<dbReference type="InterPro" id="IPR001841">
    <property type="entry name" value="Znf_RING"/>
</dbReference>
<evidence type="ECO:0000256" key="2">
    <source>
        <dbReference type="ARBA" id="ARBA00004167"/>
    </source>
</evidence>
<evidence type="ECO:0000256" key="7">
    <source>
        <dbReference type="ARBA" id="ARBA00022723"/>
    </source>
</evidence>
<keyword evidence="6 16" id="KW-0812">Transmembrane</keyword>
<dbReference type="EC" id="2.3.2.27" evidence="4"/>
<evidence type="ECO:0000256" key="12">
    <source>
        <dbReference type="ARBA" id="ARBA00023136"/>
    </source>
</evidence>
<proteinExistence type="inferred from homology"/>
<dbReference type="Gene3D" id="3.30.40.10">
    <property type="entry name" value="Zinc/RING finger domain, C3HC4 (zinc finger)"/>
    <property type="match status" value="1"/>
</dbReference>
<keyword evidence="5" id="KW-0808">Transferase</keyword>
<reference evidence="19" key="1">
    <citation type="submission" date="2020-05" db="EMBL/GenBank/DDBJ databases">
        <title>WGS assembly of Panicum virgatum.</title>
        <authorList>
            <person name="Lovell J.T."/>
            <person name="Jenkins J."/>
            <person name="Shu S."/>
            <person name="Juenger T.E."/>
            <person name="Schmutz J."/>
        </authorList>
    </citation>
    <scope>NUCLEOTIDE SEQUENCE</scope>
    <source>
        <strain evidence="19">AP13</strain>
    </source>
</reference>
<keyword evidence="10" id="KW-0862">Zinc</keyword>
<feature type="signal peptide" evidence="17">
    <location>
        <begin position="1"/>
        <end position="28"/>
    </location>
</feature>
<evidence type="ECO:0000313" key="20">
    <source>
        <dbReference type="Proteomes" id="UP000823388"/>
    </source>
</evidence>
<keyword evidence="8 14" id="KW-0863">Zinc-finger</keyword>
<evidence type="ECO:0000256" key="4">
    <source>
        <dbReference type="ARBA" id="ARBA00012483"/>
    </source>
</evidence>
<dbReference type="CDD" id="cd16461">
    <property type="entry name" value="RING-H2_EL5-like"/>
    <property type="match status" value="1"/>
</dbReference>
<keyword evidence="9" id="KW-0833">Ubl conjugation pathway</keyword>
<name>A0A8T0N720_PANVG</name>
<dbReference type="SUPFAM" id="SSF57850">
    <property type="entry name" value="RING/U-box"/>
    <property type="match status" value="1"/>
</dbReference>
<dbReference type="GO" id="GO:0008270">
    <property type="term" value="F:zinc ion binding"/>
    <property type="evidence" value="ECO:0007669"/>
    <property type="project" value="UniProtKB-KW"/>
</dbReference>
<feature type="domain" description="RING-type" evidence="18">
    <location>
        <begin position="138"/>
        <end position="180"/>
    </location>
</feature>
<evidence type="ECO:0000256" key="3">
    <source>
        <dbReference type="ARBA" id="ARBA00004906"/>
    </source>
</evidence>
<feature type="region of interest" description="Disordered" evidence="15">
    <location>
        <begin position="310"/>
        <end position="360"/>
    </location>
</feature>
<dbReference type="GO" id="GO:0061630">
    <property type="term" value="F:ubiquitin protein ligase activity"/>
    <property type="evidence" value="ECO:0007669"/>
    <property type="project" value="UniProtKB-EC"/>
</dbReference>